<dbReference type="SUPFAM" id="SSF51126">
    <property type="entry name" value="Pectin lyase-like"/>
    <property type="match status" value="1"/>
</dbReference>
<gene>
    <name evidence="1" type="ORF">FHR32_000471</name>
</gene>
<dbReference type="Proteomes" id="UP000534286">
    <property type="component" value="Unassembled WGS sequence"/>
</dbReference>
<reference evidence="1 2" key="1">
    <citation type="submission" date="2020-08" db="EMBL/GenBank/DDBJ databases">
        <title>Sequencing the genomes of 1000 actinobacteria strains.</title>
        <authorList>
            <person name="Klenk H.-P."/>
        </authorList>
    </citation>
    <scope>NUCLEOTIDE SEQUENCE [LARGE SCALE GENOMIC DNA]</scope>
    <source>
        <strain evidence="1 2">DSM 43023</strain>
    </source>
</reference>
<dbReference type="EMBL" id="JACHJU010000001">
    <property type="protein sequence ID" value="MBB4936166.1"/>
    <property type="molecule type" value="Genomic_DNA"/>
</dbReference>
<accession>A0A7W7W6V7</accession>
<dbReference type="InterPro" id="IPR011050">
    <property type="entry name" value="Pectin_lyase_fold/virulence"/>
</dbReference>
<dbReference type="InterPro" id="IPR012334">
    <property type="entry name" value="Pectin_lyas_fold"/>
</dbReference>
<evidence type="ECO:0000313" key="2">
    <source>
        <dbReference type="Proteomes" id="UP000534286"/>
    </source>
</evidence>
<sequence length="74" mass="7450">MLLGHSDGNGGEDIGHLRVTYHHDWFDGTNHSVKSGAGDAGGSVASIPYSYSLDPAANVKSVVSAGAGAGRIAL</sequence>
<comment type="caution">
    <text evidence="1">The sequence shown here is derived from an EMBL/GenBank/DDBJ whole genome shotgun (WGS) entry which is preliminary data.</text>
</comment>
<organism evidence="1 2">
    <name type="scientific">Streptosporangium album</name>
    <dbReference type="NCBI Taxonomy" id="47479"/>
    <lineage>
        <taxon>Bacteria</taxon>
        <taxon>Bacillati</taxon>
        <taxon>Actinomycetota</taxon>
        <taxon>Actinomycetes</taxon>
        <taxon>Streptosporangiales</taxon>
        <taxon>Streptosporangiaceae</taxon>
        <taxon>Streptosporangium</taxon>
    </lineage>
</organism>
<proteinExistence type="predicted"/>
<protein>
    <submittedName>
        <fullName evidence="1">Pectate lyase</fullName>
    </submittedName>
</protein>
<keyword evidence="1" id="KW-0456">Lyase</keyword>
<dbReference type="AlphaFoldDB" id="A0A7W7W6V7"/>
<dbReference type="RefSeq" id="WP_246465913.1">
    <property type="nucleotide sequence ID" value="NZ_BAABEK010000002.1"/>
</dbReference>
<dbReference type="Gene3D" id="2.160.20.10">
    <property type="entry name" value="Single-stranded right-handed beta-helix, Pectin lyase-like"/>
    <property type="match status" value="2"/>
</dbReference>
<dbReference type="GO" id="GO:0016829">
    <property type="term" value="F:lyase activity"/>
    <property type="evidence" value="ECO:0007669"/>
    <property type="project" value="UniProtKB-KW"/>
</dbReference>
<evidence type="ECO:0000313" key="1">
    <source>
        <dbReference type="EMBL" id="MBB4936166.1"/>
    </source>
</evidence>
<name>A0A7W7W6V7_9ACTN</name>
<keyword evidence="2" id="KW-1185">Reference proteome</keyword>